<evidence type="ECO:0008006" key="3">
    <source>
        <dbReference type="Google" id="ProtNLM"/>
    </source>
</evidence>
<organism evidence="1 2">
    <name type="scientific">Mucuna pruriens</name>
    <name type="common">Velvet bean</name>
    <name type="synonym">Dolichos pruriens</name>
    <dbReference type="NCBI Taxonomy" id="157652"/>
    <lineage>
        <taxon>Eukaryota</taxon>
        <taxon>Viridiplantae</taxon>
        <taxon>Streptophyta</taxon>
        <taxon>Embryophyta</taxon>
        <taxon>Tracheophyta</taxon>
        <taxon>Spermatophyta</taxon>
        <taxon>Magnoliopsida</taxon>
        <taxon>eudicotyledons</taxon>
        <taxon>Gunneridae</taxon>
        <taxon>Pentapetalae</taxon>
        <taxon>rosids</taxon>
        <taxon>fabids</taxon>
        <taxon>Fabales</taxon>
        <taxon>Fabaceae</taxon>
        <taxon>Papilionoideae</taxon>
        <taxon>50 kb inversion clade</taxon>
        <taxon>NPAAA clade</taxon>
        <taxon>indigoferoid/millettioid clade</taxon>
        <taxon>Phaseoleae</taxon>
        <taxon>Mucuna</taxon>
    </lineage>
</organism>
<name>A0A371EJ93_MUCPR</name>
<gene>
    <name evidence="1" type="ORF">CR513_55204</name>
</gene>
<feature type="non-terminal residue" evidence="1">
    <location>
        <position position="1"/>
    </location>
</feature>
<sequence>IKKLINSNINKYKIKLVAKDYTQLEGSNFYKIFSHVKLITNILVHAIIMTSYSPGNDSQKICQVKAFAYQQFKIKDLSSLKFFLGLEVARSYCGIILSQAKNAMEFTKYSQVYCIFLSHVHILSSSH</sequence>
<accession>A0A371EJ93</accession>
<reference evidence="1" key="1">
    <citation type="submission" date="2018-05" db="EMBL/GenBank/DDBJ databases">
        <title>Draft genome of Mucuna pruriens seed.</title>
        <authorList>
            <person name="Nnadi N.E."/>
            <person name="Vos R."/>
            <person name="Hasami M.H."/>
            <person name="Devisetty U.K."/>
            <person name="Aguiy J.C."/>
        </authorList>
    </citation>
    <scope>NUCLEOTIDE SEQUENCE [LARGE SCALE GENOMIC DNA]</scope>
    <source>
        <strain evidence="1">JCA_2017</strain>
    </source>
</reference>
<feature type="non-terminal residue" evidence="1">
    <location>
        <position position="127"/>
    </location>
</feature>
<dbReference type="Proteomes" id="UP000257109">
    <property type="component" value="Unassembled WGS sequence"/>
</dbReference>
<dbReference type="EMBL" id="QJKJ01013605">
    <property type="protein sequence ID" value="RDX66074.1"/>
    <property type="molecule type" value="Genomic_DNA"/>
</dbReference>
<comment type="caution">
    <text evidence="1">The sequence shown here is derived from an EMBL/GenBank/DDBJ whole genome shotgun (WGS) entry which is preliminary data.</text>
</comment>
<dbReference type="OrthoDB" id="4075035at2759"/>
<protein>
    <recommendedName>
        <fullName evidence="3">Reverse transcriptase Ty1/copia-type domain-containing protein</fullName>
    </recommendedName>
</protein>
<keyword evidence="2" id="KW-1185">Reference proteome</keyword>
<proteinExistence type="predicted"/>
<dbReference type="AlphaFoldDB" id="A0A371EJ93"/>
<evidence type="ECO:0000313" key="1">
    <source>
        <dbReference type="EMBL" id="RDX66074.1"/>
    </source>
</evidence>
<evidence type="ECO:0000313" key="2">
    <source>
        <dbReference type="Proteomes" id="UP000257109"/>
    </source>
</evidence>